<evidence type="ECO:0000313" key="2">
    <source>
        <dbReference type="Proteomes" id="UP000275267"/>
    </source>
</evidence>
<sequence length="95" mass="10015">MAFDGEPIDVPAHIGAALWESTAVLGLTVTRTAVSNGVRVQLNGPRSRTSISASSSSIDLTDGVHGVLGQNYRSDYVNKLAEHARGAPNYVSSYI</sequence>
<dbReference type="EMBL" id="PQIB02000004">
    <property type="protein sequence ID" value="RLN23299.1"/>
    <property type="molecule type" value="Genomic_DNA"/>
</dbReference>
<gene>
    <name evidence="1" type="ORF">C2845_PM07G36010</name>
</gene>
<name>A0A3L6SL02_PANMI</name>
<accession>A0A3L6SL02</accession>
<dbReference type="Pfam" id="PF06830">
    <property type="entry name" value="Root_cap"/>
    <property type="match status" value="1"/>
</dbReference>
<dbReference type="AlphaFoldDB" id="A0A3L6SL02"/>
<organism evidence="1 2">
    <name type="scientific">Panicum miliaceum</name>
    <name type="common">Proso millet</name>
    <name type="synonym">Broomcorn millet</name>
    <dbReference type="NCBI Taxonomy" id="4540"/>
    <lineage>
        <taxon>Eukaryota</taxon>
        <taxon>Viridiplantae</taxon>
        <taxon>Streptophyta</taxon>
        <taxon>Embryophyta</taxon>
        <taxon>Tracheophyta</taxon>
        <taxon>Spermatophyta</taxon>
        <taxon>Magnoliopsida</taxon>
        <taxon>Liliopsida</taxon>
        <taxon>Poales</taxon>
        <taxon>Poaceae</taxon>
        <taxon>PACMAD clade</taxon>
        <taxon>Panicoideae</taxon>
        <taxon>Panicodae</taxon>
        <taxon>Paniceae</taxon>
        <taxon>Panicinae</taxon>
        <taxon>Panicum</taxon>
        <taxon>Panicum sect. Panicum</taxon>
    </lineage>
</organism>
<dbReference type="STRING" id="4540.A0A3L6SL02"/>
<keyword evidence="2" id="KW-1185">Reference proteome</keyword>
<reference evidence="2" key="1">
    <citation type="journal article" date="2019" name="Nat. Commun.">
        <title>The genome of broomcorn millet.</title>
        <authorList>
            <person name="Zou C."/>
            <person name="Miki D."/>
            <person name="Li D."/>
            <person name="Tang Q."/>
            <person name="Xiao L."/>
            <person name="Rajput S."/>
            <person name="Deng P."/>
            <person name="Jia W."/>
            <person name="Huang R."/>
            <person name="Zhang M."/>
            <person name="Sun Y."/>
            <person name="Hu J."/>
            <person name="Fu X."/>
            <person name="Schnable P.S."/>
            <person name="Li F."/>
            <person name="Zhang H."/>
            <person name="Feng B."/>
            <person name="Zhu X."/>
            <person name="Liu R."/>
            <person name="Schnable J.C."/>
            <person name="Zhu J.-K."/>
            <person name="Zhang H."/>
        </authorList>
    </citation>
    <scope>NUCLEOTIDE SEQUENCE [LARGE SCALE GENOMIC DNA]</scope>
</reference>
<proteinExistence type="predicted"/>
<dbReference type="Proteomes" id="UP000275267">
    <property type="component" value="Unassembled WGS sequence"/>
</dbReference>
<dbReference type="InterPro" id="IPR009646">
    <property type="entry name" value="Root_cap"/>
</dbReference>
<comment type="caution">
    <text evidence="1">The sequence shown here is derived from an EMBL/GenBank/DDBJ whole genome shotgun (WGS) entry which is preliminary data.</text>
</comment>
<evidence type="ECO:0000313" key="1">
    <source>
        <dbReference type="EMBL" id="RLN23299.1"/>
    </source>
</evidence>
<protein>
    <submittedName>
        <fullName evidence="1">Root cap protein 1</fullName>
    </submittedName>
</protein>